<keyword evidence="6" id="KW-1185">Reference proteome</keyword>
<keyword evidence="1" id="KW-0677">Repeat</keyword>
<evidence type="ECO:0000256" key="2">
    <source>
        <dbReference type="PROSITE-ProRule" id="PRU00259"/>
    </source>
</evidence>
<dbReference type="PROSITE" id="PS50176">
    <property type="entry name" value="ARM_REPEAT"/>
    <property type="match status" value="1"/>
</dbReference>
<protein>
    <recommendedName>
        <fullName evidence="4">LRRK2 ARM repeat domain-containing protein</fullName>
    </recommendedName>
</protein>
<feature type="compositionally biased region" description="Low complexity" evidence="3">
    <location>
        <begin position="226"/>
        <end position="242"/>
    </location>
</feature>
<dbReference type="Gene3D" id="1.25.10.10">
    <property type="entry name" value="Leucine-rich Repeat Variant"/>
    <property type="match status" value="2"/>
</dbReference>
<dbReference type="AlphaFoldDB" id="A0A9N8HAJ8"/>
<proteinExistence type="predicted"/>
<feature type="compositionally biased region" description="Basic residues" evidence="3">
    <location>
        <begin position="162"/>
        <end position="173"/>
    </location>
</feature>
<dbReference type="OrthoDB" id="10253041at2759"/>
<sequence>MKDTGIGTPSIAVSAARSARGSSRGRNSPRSKSSAKKTSKHSDAHTWHGTIDDDPVSTTNLEMMADCVRPPTSVKVEMKQKLPPKKKSLEINTAKVLSLNDTTQTSSPYASTRHFSSETYDASGEQTLTTAVSSLDGVTTVNKDESRQPSPIRDQAPPKQQTKTKQRHARHPPQHPLRGGGAKSNSKALAIRALHSLTLSGSNADDSSCVESSPSYRSAEHHALKSSSTAASRRTAASSASAPDFKLSTERLEVLVMQLRETKDEKEAATIVLEFALRIKNHELVIQGADLSIINAMKRFGNNNKIQTRGCKALAEMATKGLPNVESIVDKGGCDKILIAMEKHRAEEDLQKEACRAIECITRNNNRGKQAFGDNAKLATTAILHAMKDHPKAARLQRMACRALASIASECPDCSRSIVHRGGLDWIRRTLKNHDDNTEVIECAFDILINITSSVHDAALDEEVAMTVSMERVLAMMLLFRKNEKMQSQGMALLCILCKTSQRNRAKIATLYGLEVITKSLETCSLNKEVQRHGTTLIQHLSQSEGNAVAAGLMSEGGMELLLNVVRRHGSDPVVVQQIFLIIAKMARPFSDTIRKEGGIELILSGMKRHEEDINVQEAACMALWKLASKTENANVINGNGGVSLINAALARFATDEAISEVACEALATLSHDKQMILAQETLKARAAKQHPVEKKPRSYWNCGVSCF</sequence>
<accession>A0A9N8HAJ8</accession>
<dbReference type="PANTHER" id="PTHR22895:SF0">
    <property type="entry name" value="ARMADILLO REPEAT-CONTAINING PROTEIN 6"/>
    <property type="match status" value="1"/>
</dbReference>
<feature type="domain" description="LRRK2 ARM repeat" evidence="4">
    <location>
        <begin position="515"/>
        <end position="690"/>
    </location>
</feature>
<dbReference type="SUPFAM" id="SSF48371">
    <property type="entry name" value="ARM repeat"/>
    <property type="match status" value="1"/>
</dbReference>
<dbReference type="Proteomes" id="UP001153069">
    <property type="component" value="Unassembled WGS sequence"/>
</dbReference>
<feature type="compositionally biased region" description="Basic residues" evidence="3">
    <location>
        <begin position="27"/>
        <end position="39"/>
    </location>
</feature>
<evidence type="ECO:0000256" key="1">
    <source>
        <dbReference type="ARBA" id="ARBA00022737"/>
    </source>
</evidence>
<feature type="compositionally biased region" description="Polar residues" evidence="3">
    <location>
        <begin position="99"/>
        <end position="141"/>
    </location>
</feature>
<evidence type="ECO:0000256" key="3">
    <source>
        <dbReference type="SAM" id="MobiDB-lite"/>
    </source>
</evidence>
<dbReference type="InterPro" id="IPR016024">
    <property type="entry name" value="ARM-type_fold"/>
</dbReference>
<comment type="caution">
    <text evidence="5">The sequence shown here is derived from an EMBL/GenBank/DDBJ whole genome shotgun (WGS) entry which is preliminary data.</text>
</comment>
<dbReference type="InterPro" id="IPR000225">
    <property type="entry name" value="Armadillo"/>
</dbReference>
<organism evidence="5 6">
    <name type="scientific">Seminavis robusta</name>
    <dbReference type="NCBI Taxonomy" id="568900"/>
    <lineage>
        <taxon>Eukaryota</taxon>
        <taxon>Sar</taxon>
        <taxon>Stramenopiles</taxon>
        <taxon>Ochrophyta</taxon>
        <taxon>Bacillariophyta</taxon>
        <taxon>Bacillariophyceae</taxon>
        <taxon>Bacillariophycidae</taxon>
        <taxon>Naviculales</taxon>
        <taxon>Naviculaceae</taxon>
        <taxon>Seminavis</taxon>
    </lineage>
</organism>
<dbReference type="InterPro" id="IPR011989">
    <property type="entry name" value="ARM-like"/>
</dbReference>
<evidence type="ECO:0000313" key="5">
    <source>
        <dbReference type="EMBL" id="CAB9505812.1"/>
    </source>
</evidence>
<dbReference type="Pfam" id="PF23744">
    <property type="entry name" value="ARM_LRRK2"/>
    <property type="match status" value="2"/>
</dbReference>
<feature type="repeat" description="ARM" evidence="2">
    <location>
        <begin position="598"/>
        <end position="642"/>
    </location>
</feature>
<evidence type="ECO:0000313" key="6">
    <source>
        <dbReference type="Proteomes" id="UP001153069"/>
    </source>
</evidence>
<feature type="region of interest" description="Disordered" evidence="3">
    <location>
        <begin position="220"/>
        <end position="242"/>
    </location>
</feature>
<gene>
    <name evidence="5" type="ORF">SEMRO_244_G097230.1</name>
</gene>
<reference evidence="5" key="1">
    <citation type="submission" date="2020-06" db="EMBL/GenBank/DDBJ databases">
        <authorList>
            <consortium name="Plant Systems Biology data submission"/>
        </authorList>
    </citation>
    <scope>NUCLEOTIDE SEQUENCE</scope>
    <source>
        <strain evidence="5">D6</strain>
    </source>
</reference>
<dbReference type="SMART" id="SM00185">
    <property type="entry name" value="ARM"/>
    <property type="match status" value="6"/>
</dbReference>
<dbReference type="EMBL" id="CAICTM010000243">
    <property type="protein sequence ID" value="CAB9505812.1"/>
    <property type="molecule type" value="Genomic_DNA"/>
</dbReference>
<feature type="region of interest" description="Disordered" evidence="3">
    <location>
        <begin position="1"/>
        <end position="186"/>
    </location>
</feature>
<feature type="compositionally biased region" description="Low complexity" evidence="3">
    <location>
        <begin position="10"/>
        <end position="26"/>
    </location>
</feature>
<dbReference type="InterPro" id="IPR056597">
    <property type="entry name" value="ARM_LRRK2"/>
</dbReference>
<feature type="domain" description="LRRK2 ARM repeat" evidence="4">
    <location>
        <begin position="335"/>
        <end position="502"/>
    </location>
</feature>
<dbReference type="PANTHER" id="PTHR22895">
    <property type="entry name" value="ARMADILLO REPEAT-CONTAINING PROTEIN 6"/>
    <property type="match status" value="1"/>
</dbReference>
<name>A0A9N8HAJ8_9STRA</name>
<evidence type="ECO:0000259" key="4">
    <source>
        <dbReference type="Pfam" id="PF23744"/>
    </source>
</evidence>